<dbReference type="AlphaFoldDB" id="A0A4Y2QTE4"/>
<name>A0A4Y2QTE4_ARAVE</name>
<protein>
    <recommendedName>
        <fullName evidence="4">Endonuclease/exonuclease/phosphatase domain-containing protein</fullName>
    </recommendedName>
</protein>
<evidence type="ECO:0000256" key="1">
    <source>
        <dbReference type="SAM" id="MobiDB-lite"/>
    </source>
</evidence>
<dbReference type="OrthoDB" id="6436798at2759"/>
<keyword evidence="3" id="KW-1185">Reference proteome</keyword>
<sequence>MEAQHLKKNTLHSNASSQMRNQFNSKMSQIDDIATCTWNANEVIGKISDLRKFINIRKPEIMLIQETHRIGTDKIYIPNYTFYSTPSRTGRRMRV</sequence>
<dbReference type="Proteomes" id="UP000499080">
    <property type="component" value="Unassembled WGS sequence"/>
</dbReference>
<dbReference type="Gene3D" id="3.60.10.10">
    <property type="entry name" value="Endonuclease/exonuclease/phosphatase"/>
    <property type="match status" value="1"/>
</dbReference>
<dbReference type="SUPFAM" id="SSF56219">
    <property type="entry name" value="DNase I-like"/>
    <property type="match status" value="1"/>
</dbReference>
<feature type="region of interest" description="Disordered" evidence="1">
    <location>
        <begin position="1"/>
        <end position="23"/>
    </location>
</feature>
<feature type="compositionally biased region" description="Polar residues" evidence="1">
    <location>
        <begin position="11"/>
        <end position="23"/>
    </location>
</feature>
<evidence type="ECO:0000313" key="3">
    <source>
        <dbReference type="Proteomes" id="UP000499080"/>
    </source>
</evidence>
<feature type="compositionally biased region" description="Basic residues" evidence="1">
    <location>
        <begin position="1"/>
        <end position="10"/>
    </location>
</feature>
<organism evidence="2 3">
    <name type="scientific">Araneus ventricosus</name>
    <name type="common">Orbweaver spider</name>
    <name type="synonym">Epeira ventricosa</name>
    <dbReference type="NCBI Taxonomy" id="182803"/>
    <lineage>
        <taxon>Eukaryota</taxon>
        <taxon>Metazoa</taxon>
        <taxon>Ecdysozoa</taxon>
        <taxon>Arthropoda</taxon>
        <taxon>Chelicerata</taxon>
        <taxon>Arachnida</taxon>
        <taxon>Araneae</taxon>
        <taxon>Araneomorphae</taxon>
        <taxon>Entelegynae</taxon>
        <taxon>Araneoidea</taxon>
        <taxon>Araneidae</taxon>
        <taxon>Araneus</taxon>
    </lineage>
</organism>
<proteinExistence type="predicted"/>
<reference evidence="2 3" key="1">
    <citation type="journal article" date="2019" name="Sci. Rep.">
        <title>Orb-weaving spider Araneus ventricosus genome elucidates the spidroin gene catalogue.</title>
        <authorList>
            <person name="Kono N."/>
            <person name="Nakamura H."/>
            <person name="Ohtoshi R."/>
            <person name="Moran D.A.P."/>
            <person name="Shinohara A."/>
            <person name="Yoshida Y."/>
            <person name="Fujiwara M."/>
            <person name="Mori M."/>
            <person name="Tomita M."/>
            <person name="Arakawa K."/>
        </authorList>
    </citation>
    <scope>NUCLEOTIDE SEQUENCE [LARGE SCALE GENOMIC DNA]</scope>
</reference>
<comment type="caution">
    <text evidence="2">The sequence shown here is derived from an EMBL/GenBank/DDBJ whole genome shotgun (WGS) entry which is preliminary data.</text>
</comment>
<accession>A0A4Y2QTE4</accession>
<dbReference type="InterPro" id="IPR036691">
    <property type="entry name" value="Endo/exonu/phosph_ase_sf"/>
</dbReference>
<evidence type="ECO:0000313" key="2">
    <source>
        <dbReference type="EMBL" id="GBN66664.1"/>
    </source>
</evidence>
<gene>
    <name evidence="2" type="ORF">AVEN_215283_1</name>
</gene>
<evidence type="ECO:0008006" key="4">
    <source>
        <dbReference type="Google" id="ProtNLM"/>
    </source>
</evidence>
<dbReference type="EMBL" id="BGPR01014782">
    <property type="protein sequence ID" value="GBN66664.1"/>
    <property type="molecule type" value="Genomic_DNA"/>
</dbReference>